<dbReference type="PANTHER" id="PTHR44591">
    <property type="entry name" value="STRESS RESPONSE REGULATOR PROTEIN 1"/>
    <property type="match status" value="1"/>
</dbReference>
<gene>
    <name evidence="8" type="ORF">D8M03_06985</name>
</gene>
<proteinExistence type="predicted"/>
<evidence type="ECO:0000256" key="1">
    <source>
        <dbReference type="ARBA" id="ARBA00022553"/>
    </source>
</evidence>
<feature type="domain" description="Response regulatory" evidence="7">
    <location>
        <begin position="3"/>
        <end position="117"/>
    </location>
</feature>
<name>A0A494Z5E9_9BACL</name>
<dbReference type="OrthoDB" id="9808843at2"/>
<evidence type="ECO:0000313" key="8">
    <source>
        <dbReference type="EMBL" id="RKQ17794.1"/>
    </source>
</evidence>
<keyword evidence="1 6" id="KW-0597">Phosphoprotein</keyword>
<dbReference type="GO" id="GO:0000160">
    <property type="term" value="P:phosphorelay signal transduction system"/>
    <property type="evidence" value="ECO:0007669"/>
    <property type="project" value="UniProtKB-KW"/>
</dbReference>
<evidence type="ECO:0000313" key="9">
    <source>
        <dbReference type="Proteomes" id="UP000272238"/>
    </source>
</evidence>
<evidence type="ECO:0000259" key="7">
    <source>
        <dbReference type="PROSITE" id="PS50110"/>
    </source>
</evidence>
<keyword evidence="2" id="KW-0902">Two-component regulatory system</keyword>
<dbReference type="RefSeq" id="WP_121214064.1">
    <property type="nucleotide sequence ID" value="NZ_JBBYAH010000001.1"/>
</dbReference>
<evidence type="ECO:0000256" key="2">
    <source>
        <dbReference type="ARBA" id="ARBA00023012"/>
    </source>
</evidence>
<dbReference type="InterPro" id="IPR001789">
    <property type="entry name" value="Sig_transdc_resp-reg_receiver"/>
</dbReference>
<dbReference type="InterPro" id="IPR011006">
    <property type="entry name" value="CheY-like_superfamily"/>
</dbReference>
<keyword evidence="4" id="KW-0238">DNA-binding</keyword>
<organism evidence="8 9">
    <name type="scientific">Ureibacillus endophyticus</name>
    <dbReference type="NCBI Taxonomy" id="1978490"/>
    <lineage>
        <taxon>Bacteria</taxon>
        <taxon>Bacillati</taxon>
        <taxon>Bacillota</taxon>
        <taxon>Bacilli</taxon>
        <taxon>Bacillales</taxon>
        <taxon>Caryophanaceae</taxon>
        <taxon>Ureibacillus</taxon>
    </lineage>
</organism>
<dbReference type="AlphaFoldDB" id="A0A494Z5E9"/>
<feature type="modified residue" description="4-aspartylphosphate" evidence="6">
    <location>
        <position position="52"/>
    </location>
</feature>
<keyword evidence="5" id="KW-0804">Transcription</keyword>
<reference evidence="8 9" key="1">
    <citation type="journal article" date="2016" name="Antonie Van Leeuwenhoek">
        <title>Lysinibacillus endophyticus sp. nov., an indole-3-acetic acid producing endophytic bacterium isolated from corn root (Zea mays cv. Xinken-5).</title>
        <authorList>
            <person name="Yu J."/>
            <person name="Guan X."/>
            <person name="Liu C."/>
            <person name="Xiang W."/>
            <person name="Yu Z."/>
            <person name="Liu X."/>
            <person name="Wang G."/>
        </authorList>
    </citation>
    <scope>NUCLEOTIDE SEQUENCE [LARGE SCALE GENOMIC DNA]</scope>
    <source>
        <strain evidence="8 9">DSM 100506</strain>
    </source>
</reference>
<keyword evidence="9" id="KW-1185">Reference proteome</keyword>
<evidence type="ECO:0000256" key="6">
    <source>
        <dbReference type="PROSITE-ProRule" id="PRU00169"/>
    </source>
</evidence>
<dbReference type="InterPro" id="IPR050595">
    <property type="entry name" value="Bact_response_regulator"/>
</dbReference>
<sequence>MRNILIVDDQRGIRLLLEEVFSREGYNVFQAVNGLEALTIIENNIIDCVLLDMKIPGMNGFEILKHIRERDFMMPIFMMTAFGDQEMMEEAKTLGVVRYFTKPFNIFEVTKEVNDVLTA</sequence>
<dbReference type="Pfam" id="PF00072">
    <property type="entry name" value="Response_reg"/>
    <property type="match status" value="1"/>
</dbReference>
<keyword evidence="3" id="KW-0805">Transcription regulation</keyword>
<evidence type="ECO:0000256" key="4">
    <source>
        <dbReference type="ARBA" id="ARBA00023125"/>
    </source>
</evidence>
<dbReference type="SMART" id="SM00448">
    <property type="entry name" value="REC"/>
    <property type="match status" value="1"/>
</dbReference>
<evidence type="ECO:0000256" key="5">
    <source>
        <dbReference type="ARBA" id="ARBA00023163"/>
    </source>
</evidence>
<dbReference type="PANTHER" id="PTHR44591:SF3">
    <property type="entry name" value="RESPONSE REGULATORY DOMAIN-CONTAINING PROTEIN"/>
    <property type="match status" value="1"/>
</dbReference>
<dbReference type="Gene3D" id="3.40.50.2300">
    <property type="match status" value="1"/>
</dbReference>
<protein>
    <submittedName>
        <fullName evidence="8">Response regulator</fullName>
    </submittedName>
</protein>
<comment type="caution">
    <text evidence="8">The sequence shown here is derived from an EMBL/GenBank/DDBJ whole genome shotgun (WGS) entry which is preliminary data.</text>
</comment>
<dbReference type="EMBL" id="RBZN01000012">
    <property type="protein sequence ID" value="RKQ17794.1"/>
    <property type="molecule type" value="Genomic_DNA"/>
</dbReference>
<evidence type="ECO:0000256" key="3">
    <source>
        <dbReference type="ARBA" id="ARBA00023015"/>
    </source>
</evidence>
<dbReference type="SUPFAM" id="SSF52172">
    <property type="entry name" value="CheY-like"/>
    <property type="match status" value="1"/>
</dbReference>
<dbReference type="GO" id="GO:0003677">
    <property type="term" value="F:DNA binding"/>
    <property type="evidence" value="ECO:0007669"/>
    <property type="project" value="UniProtKB-KW"/>
</dbReference>
<dbReference type="Proteomes" id="UP000272238">
    <property type="component" value="Unassembled WGS sequence"/>
</dbReference>
<dbReference type="FunFam" id="3.40.50.2300:FF:000001">
    <property type="entry name" value="DNA-binding response regulator PhoB"/>
    <property type="match status" value="1"/>
</dbReference>
<dbReference type="PROSITE" id="PS50110">
    <property type="entry name" value="RESPONSE_REGULATORY"/>
    <property type="match status" value="1"/>
</dbReference>
<accession>A0A494Z5E9</accession>